<dbReference type="EMBL" id="VUNC01000001">
    <property type="protein sequence ID" value="MST71917.1"/>
    <property type="molecule type" value="Genomic_DNA"/>
</dbReference>
<dbReference type="PANTHER" id="PTHR42691">
    <property type="entry name" value="ASPARTATE AMINOTRANSFERASE YHDR-RELATED"/>
    <property type="match status" value="1"/>
</dbReference>
<keyword evidence="2" id="KW-0808">Transferase</keyword>
<dbReference type="InterPro" id="IPR004839">
    <property type="entry name" value="Aminotransferase_I/II_large"/>
</dbReference>
<dbReference type="NCBIfam" id="NF005305">
    <property type="entry name" value="PRK06836.1"/>
    <property type="match status" value="1"/>
</dbReference>
<dbReference type="GO" id="GO:0008483">
    <property type="term" value="F:transaminase activity"/>
    <property type="evidence" value="ECO:0007669"/>
    <property type="project" value="UniProtKB-KW"/>
</dbReference>
<dbReference type="InterPro" id="IPR015421">
    <property type="entry name" value="PyrdxlP-dep_Trfase_major"/>
</dbReference>
<evidence type="ECO:0000313" key="3">
    <source>
        <dbReference type="Proteomes" id="UP000469325"/>
    </source>
</evidence>
<evidence type="ECO:0000259" key="1">
    <source>
        <dbReference type="Pfam" id="PF00155"/>
    </source>
</evidence>
<dbReference type="GO" id="GO:0030170">
    <property type="term" value="F:pyridoxal phosphate binding"/>
    <property type="evidence" value="ECO:0007669"/>
    <property type="project" value="InterPro"/>
</dbReference>
<keyword evidence="3" id="KW-1185">Reference proteome</keyword>
<dbReference type="Gene3D" id="3.40.640.10">
    <property type="entry name" value="Type I PLP-dependent aspartate aminotransferase-like (Major domain)"/>
    <property type="match status" value="1"/>
</dbReference>
<proteinExistence type="predicted"/>
<dbReference type="Pfam" id="PF00155">
    <property type="entry name" value="Aminotran_1_2"/>
    <property type="match status" value="1"/>
</dbReference>
<feature type="domain" description="Aminotransferase class I/classII large" evidence="1">
    <location>
        <begin position="29"/>
        <end position="373"/>
    </location>
</feature>
<dbReference type="Gene3D" id="3.90.1150.10">
    <property type="entry name" value="Aspartate Aminotransferase, domain 1"/>
    <property type="match status" value="1"/>
</dbReference>
<name>A0A6N7X921_9ACTN</name>
<dbReference type="PANTHER" id="PTHR42691:SF1">
    <property type="entry name" value="ASPARTATE AMINOTRANSFERASE YHDR-RELATED"/>
    <property type="match status" value="1"/>
</dbReference>
<dbReference type="Proteomes" id="UP000469325">
    <property type="component" value="Unassembled WGS sequence"/>
</dbReference>
<keyword evidence="2" id="KW-0032">Aminotransferase</keyword>
<dbReference type="InterPro" id="IPR015424">
    <property type="entry name" value="PyrdxlP-dep_Trfase"/>
</dbReference>
<dbReference type="InterPro" id="IPR015422">
    <property type="entry name" value="PyrdxlP-dep_Trfase_small"/>
</dbReference>
<protein>
    <submittedName>
        <fullName evidence="2">Pyridoxal phosphate-dependent aminotransferase</fullName>
    </submittedName>
</protein>
<accession>A0A6N7X921</accession>
<dbReference type="CDD" id="cd00609">
    <property type="entry name" value="AAT_like"/>
    <property type="match status" value="1"/>
</dbReference>
<organism evidence="2 3">
    <name type="scientific">Olsenella porci</name>
    <dbReference type="NCBI Taxonomy" id="2652279"/>
    <lineage>
        <taxon>Bacteria</taxon>
        <taxon>Bacillati</taxon>
        <taxon>Actinomycetota</taxon>
        <taxon>Coriobacteriia</taxon>
        <taxon>Coriobacteriales</taxon>
        <taxon>Atopobiaceae</taxon>
        <taxon>Olsenella</taxon>
    </lineage>
</organism>
<sequence>MYEFGAGKSAIRTVFEETCALREQGRTDFWDFSIGNPYVPAPPKVNETIREVLGQYAPIDLHGYPPNNGWPATRAAVAKNLNERFSTNYSMGDVVMTGGCAGAITATICALTTAGEDIIVITPYFPEYRMYIQAWKCKCIEVPSEPETFQLDIDAIKKAITPCTRMVIVNTPNNPTGAVYSEESLRALGDVLREASKRYQKTIYLLSDEPYREICYDGAQNPWVADCYENTIVCYSWSKSLSLPGERVGYALVPPTVTNHSMVYDALLGAQRAVNTITNSLFTRVIERCVDLPAPVEEYERKRKIIYEGLKEIGYEVVRPQGAFYLWLKCLEEDDHSFCRRAAAEQHLFLVESTDFGCSGWARISYACSDETLSTSLPAFKRLFDSYGGYQW</sequence>
<comment type="caution">
    <text evidence="2">The sequence shown here is derived from an EMBL/GenBank/DDBJ whole genome shotgun (WGS) entry which is preliminary data.</text>
</comment>
<evidence type="ECO:0000313" key="2">
    <source>
        <dbReference type="EMBL" id="MST71917.1"/>
    </source>
</evidence>
<dbReference type="SUPFAM" id="SSF53383">
    <property type="entry name" value="PLP-dependent transferases"/>
    <property type="match status" value="1"/>
</dbReference>
<dbReference type="AlphaFoldDB" id="A0A6N7X921"/>
<reference evidence="2 3" key="1">
    <citation type="submission" date="2019-08" db="EMBL/GenBank/DDBJ databases">
        <title>In-depth cultivation of the pig gut microbiome towards novel bacterial diversity and tailored functional studies.</title>
        <authorList>
            <person name="Wylensek D."/>
            <person name="Hitch T.C.A."/>
            <person name="Clavel T."/>
        </authorList>
    </citation>
    <scope>NUCLEOTIDE SEQUENCE [LARGE SCALE GENOMIC DNA]</scope>
    <source>
        <strain evidence="2 3">CA-Schmier-601-WT-1</strain>
    </source>
</reference>
<gene>
    <name evidence="2" type="ORF">FYJ68_02165</name>
</gene>